<keyword evidence="1" id="KW-1133">Transmembrane helix</keyword>
<evidence type="ECO:0000313" key="2">
    <source>
        <dbReference type="EMBL" id="QGZ60485.1"/>
    </source>
</evidence>
<dbReference type="RefSeq" id="WP_158948050.1">
    <property type="nucleotide sequence ID" value="NZ_CP046913.1"/>
</dbReference>
<proteinExistence type="predicted"/>
<evidence type="ECO:0000313" key="3">
    <source>
        <dbReference type="Proteomes" id="UP000433577"/>
    </source>
</evidence>
<feature type="transmembrane region" description="Helical" evidence="1">
    <location>
        <begin position="6"/>
        <end position="30"/>
    </location>
</feature>
<name>A0A7Z2JEV2_9BURK</name>
<gene>
    <name evidence="2" type="ORF">FAZ98_01340</name>
</gene>
<sequence length="72" mass="7806">MHVAYASFSFACAAPVTAVAALFFVSAVAARSRNLSRESNLSRIVLRRQPASRPPMTAIAYDTLKNEARHVA</sequence>
<dbReference type="AlphaFoldDB" id="A0A7Z2JEV2"/>
<dbReference type="KEGG" id="pacs:FAZ98_01340"/>
<reference evidence="2 3" key="1">
    <citation type="submission" date="2019-12" db="EMBL/GenBank/DDBJ databases">
        <title>Paraburkholderia acidiphila 7Q-K02 sp. nov and Paraburkholderia acidisoli DHF22 sp. nov., two strains isolated from forest soil.</title>
        <authorList>
            <person name="Gao Z."/>
            <person name="Qiu L."/>
        </authorList>
    </citation>
    <scope>NUCLEOTIDE SEQUENCE [LARGE SCALE GENOMIC DNA]</scope>
    <source>
        <strain evidence="2 3">DHF22</strain>
    </source>
</reference>
<keyword evidence="1" id="KW-0472">Membrane</keyword>
<keyword evidence="3" id="KW-1185">Reference proteome</keyword>
<organism evidence="2 3">
    <name type="scientific">Paraburkholderia acidisoli</name>
    <dbReference type="NCBI Taxonomy" id="2571748"/>
    <lineage>
        <taxon>Bacteria</taxon>
        <taxon>Pseudomonadati</taxon>
        <taxon>Pseudomonadota</taxon>
        <taxon>Betaproteobacteria</taxon>
        <taxon>Burkholderiales</taxon>
        <taxon>Burkholderiaceae</taxon>
        <taxon>Paraburkholderia</taxon>
    </lineage>
</organism>
<keyword evidence="1" id="KW-0812">Transmembrane</keyword>
<evidence type="ECO:0000256" key="1">
    <source>
        <dbReference type="SAM" id="Phobius"/>
    </source>
</evidence>
<dbReference type="Proteomes" id="UP000433577">
    <property type="component" value="Chromosome 1"/>
</dbReference>
<protein>
    <submittedName>
        <fullName evidence="2">Uncharacterized protein</fullName>
    </submittedName>
</protein>
<accession>A0A7Z2JEV2</accession>
<dbReference type="EMBL" id="CP046913">
    <property type="protein sequence ID" value="QGZ60485.1"/>
    <property type="molecule type" value="Genomic_DNA"/>
</dbReference>